<keyword evidence="5" id="KW-0238">DNA-binding</keyword>
<reference evidence="9 11" key="2">
    <citation type="journal article" date="2013" name="Nature">
        <title>Insights into bilaterian evolution from three spiralian genomes.</title>
        <authorList>
            <person name="Simakov O."/>
            <person name="Marletaz F."/>
            <person name="Cho S.J."/>
            <person name="Edsinger-Gonzales E."/>
            <person name="Havlak P."/>
            <person name="Hellsten U."/>
            <person name="Kuo D.H."/>
            <person name="Larsson T."/>
            <person name="Lv J."/>
            <person name="Arendt D."/>
            <person name="Savage R."/>
            <person name="Osoegawa K."/>
            <person name="de Jong P."/>
            <person name="Grimwood J."/>
            <person name="Chapman J.A."/>
            <person name="Shapiro H."/>
            <person name="Aerts A."/>
            <person name="Otillar R.P."/>
            <person name="Terry A.Y."/>
            <person name="Boore J.L."/>
            <person name="Grigoriev I.V."/>
            <person name="Lindberg D.R."/>
            <person name="Seaver E.C."/>
            <person name="Weisblat D.A."/>
            <person name="Putnam N.H."/>
            <person name="Rokhsar D.S."/>
        </authorList>
    </citation>
    <scope>NUCLEOTIDE SEQUENCE</scope>
</reference>
<dbReference type="GO" id="GO:0003677">
    <property type="term" value="F:DNA binding"/>
    <property type="evidence" value="ECO:0007669"/>
    <property type="project" value="UniProtKB-KW"/>
</dbReference>
<evidence type="ECO:0000313" key="9">
    <source>
        <dbReference type="EMBL" id="ESN99598.1"/>
    </source>
</evidence>
<evidence type="ECO:0000256" key="1">
    <source>
        <dbReference type="ARBA" id="ARBA00004123"/>
    </source>
</evidence>
<protein>
    <recommendedName>
        <fullName evidence="8">Paired domain-containing protein</fullName>
    </recommendedName>
</protein>
<evidence type="ECO:0000256" key="6">
    <source>
        <dbReference type="ARBA" id="ARBA00023163"/>
    </source>
</evidence>
<dbReference type="SMART" id="SM00351">
    <property type="entry name" value="PAX"/>
    <property type="match status" value="1"/>
</dbReference>
<dbReference type="InterPro" id="IPR001523">
    <property type="entry name" value="Paired_dom"/>
</dbReference>
<gene>
    <name evidence="10" type="primary">20196346</name>
    <name evidence="9" type="ORF">HELRODRAFT_136559</name>
</gene>
<evidence type="ECO:0000256" key="5">
    <source>
        <dbReference type="ARBA" id="ARBA00023125"/>
    </source>
</evidence>
<dbReference type="InParanoid" id="T1EIE6"/>
<dbReference type="EMBL" id="KB097106">
    <property type="protein sequence ID" value="ESN99598.1"/>
    <property type="molecule type" value="Genomic_DNA"/>
</dbReference>
<evidence type="ECO:0000313" key="10">
    <source>
        <dbReference type="EnsemblMetazoa" id="HelroP136559"/>
    </source>
</evidence>
<dbReference type="PANTHER" id="PTHR45636:SF41">
    <property type="entry name" value="PAIRED BOX PROTEIN PAX-6-RELATED"/>
    <property type="match status" value="1"/>
</dbReference>
<keyword evidence="11" id="KW-1185">Reference proteome</keyword>
<reference evidence="11" key="1">
    <citation type="submission" date="2012-12" db="EMBL/GenBank/DDBJ databases">
        <authorList>
            <person name="Hellsten U."/>
            <person name="Grimwood J."/>
            <person name="Chapman J.A."/>
            <person name="Shapiro H."/>
            <person name="Aerts A."/>
            <person name="Otillar R.P."/>
            <person name="Terry A.Y."/>
            <person name="Boore J.L."/>
            <person name="Simakov O."/>
            <person name="Marletaz F."/>
            <person name="Cho S.-J."/>
            <person name="Edsinger-Gonzales E."/>
            <person name="Havlak P."/>
            <person name="Kuo D.-H."/>
            <person name="Larsson T."/>
            <person name="Lv J."/>
            <person name="Arendt D."/>
            <person name="Savage R."/>
            <person name="Osoegawa K."/>
            <person name="de Jong P."/>
            <person name="Lindberg D.R."/>
            <person name="Seaver E.C."/>
            <person name="Weisblat D.A."/>
            <person name="Putnam N.H."/>
            <person name="Grigoriev I.V."/>
            <person name="Rokhsar D.S."/>
        </authorList>
    </citation>
    <scope>NUCLEOTIDE SEQUENCE</scope>
</reference>
<dbReference type="EnsemblMetazoa" id="HelroT136559">
    <property type="protein sequence ID" value="HelroP136559"/>
    <property type="gene ID" value="HelroG136559"/>
</dbReference>
<accession>T1EIE6</accession>
<organism evidence="10 11">
    <name type="scientific">Helobdella robusta</name>
    <name type="common">Californian leech</name>
    <dbReference type="NCBI Taxonomy" id="6412"/>
    <lineage>
        <taxon>Eukaryota</taxon>
        <taxon>Metazoa</taxon>
        <taxon>Spiralia</taxon>
        <taxon>Lophotrochozoa</taxon>
        <taxon>Annelida</taxon>
        <taxon>Clitellata</taxon>
        <taxon>Hirudinea</taxon>
        <taxon>Rhynchobdellida</taxon>
        <taxon>Glossiphoniidae</taxon>
        <taxon>Helobdella</taxon>
    </lineage>
</organism>
<sequence length="129" mass="14054">TDNNGLNQLGGKFINGRPLPDEVRHKIVHLAQEGVRPCEISRRMKVSHGCVSKILGRFFETGSIKPGVIGGSKPKVATGSVVQNIAAYKLENPTMFAWEIRERLLKDGVCNNETVPSVSSINRLLACSV</sequence>
<dbReference type="OMA" id="HVINITR"/>
<dbReference type="SUPFAM" id="SSF46689">
    <property type="entry name" value="Homeodomain-like"/>
    <property type="match status" value="1"/>
</dbReference>
<keyword evidence="7" id="KW-0539">Nucleus</keyword>
<dbReference type="AlphaFoldDB" id="T1EIE6"/>
<dbReference type="eggNOG" id="KOG3862">
    <property type="taxonomic scope" value="Eukaryota"/>
</dbReference>
<evidence type="ECO:0000259" key="8">
    <source>
        <dbReference type="PROSITE" id="PS51057"/>
    </source>
</evidence>
<dbReference type="STRING" id="6412.T1EIE6"/>
<name>T1EIE6_HELRO</name>
<proteinExistence type="predicted"/>
<feature type="domain" description="Paired" evidence="8">
    <location>
        <begin position="2"/>
        <end position="128"/>
    </location>
</feature>
<evidence type="ECO:0000256" key="4">
    <source>
        <dbReference type="ARBA" id="ARBA00023015"/>
    </source>
</evidence>
<dbReference type="InterPro" id="IPR043565">
    <property type="entry name" value="PAX_fam"/>
</dbReference>
<dbReference type="Proteomes" id="UP000015101">
    <property type="component" value="Unassembled WGS sequence"/>
</dbReference>
<dbReference type="EMBL" id="AMQM01005832">
    <property type="status" value="NOT_ANNOTATED_CDS"/>
    <property type="molecule type" value="Genomic_DNA"/>
</dbReference>
<dbReference type="RefSeq" id="XP_009022357.1">
    <property type="nucleotide sequence ID" value="XM_009024109.1"/>
</dbReference>
<dbReference type="PROSITE" id="PS00034">
    <property type="entry name" value="PAIRED_1"/>
    <property type="match status" value="1"/>
</dbReference>
<evidence type="ECO:0000256" key="3">
    <source>
        <dbReference type="ARBA" id="ARBA00022724"/>
    </source>
</evidence>
<keyword evidence="2" id="KW-0217">Developmental protein</keyword>
<dbReference type="HOGENOM" id="CLU_019281_6_2_1"/>
<dbReference type="PROSITE" id="PS51057">
    <property type="entry name" value="PAIRED_2"/>
    <property type="match status" value="1"/>
</dbReference>
<dbReference type="GeneID" id="20196346"/>
<dbReference type="GO" id="GO:0006355">
    <property type="term" value="P:regulation of DNA-templated transcription"/>
    <property type="evidence" value="ECO:0007669"/>
    <property type="project" value="InterPro"/>
</dbReference>
<dbReference type="GO" id="GO:0005634">
    <property type="term" value="C:nucleus"/>
    <property type="evidence" value="ECO:0007669"/>
    <property type="project" value="UniProtKB-SubCell"/>
</dbReference>
<dbReference type="PRINTS" id="PR00027">
    <property type="entry name" value="PAIREDBOX"/>
</dbReference>
<keyword evidence="6" id="KW-0804">Transcription</keyword>
<dbReference type="OrthoDB" id="3225452at2759"/>
<dbReference type="Pfam" id="PF00292">
    <property type="entry name" value="PAX"/>
    <property type="match status" value="1"/>
</dbReference>
<keyword evidence="4" id="KW-0805">Transcription regulation</keyword>
<dbReference type="FunFam" id="1.10.10.10:FF:000003">
    <property type="entry name" value="Paired box protein Pax-6"/>
    <property type="match status" value="1"/>
</dbReference>
<dbReference type="KEGG" id="hro:HELRODRAFT_136559"/>
<dbReference type="CTD" id="20196346"/>
<dbReference type="PANTHER" id="PTHR45636">
    <property type="entry name" value="PAIRED BOX PROTEIN PAX-6-RELATED-RELATED"/>
    <property type="match status" value="1"/>
</dbReference>
<reference evidence="10" key="3">
    <citation type="submission" date="2015-06" db="UniProtKB">
        <authorList>
            <consortium name="EnsemblMetazoa"/>
        </authorList>
    </citation>
    <scope>IDENTIFICATION</scope>
</reference>
<evidence type="ECO:0000313" key="11">
    <source>
        <dbReference type="Proteomes" id="UP000015101"/>
    </source>
</evidence>
<dbReference type="InterPro" id="IPR009057">
    <property type="entry name" value="Homeodomain-like_sf"/>
</dbReference>
<evidence type="ECO:0000256" key="7">
    <source>
        <dbReference type="ARBA" id="ARBA00023242"/>
    </source>
</evidence>
<dbReference type="Gene3D" id="1.10.10.10">
    <property type="entry name" value="Winged helix-like DNA-binding domain superfamily/Winged helix DNA-binding domain"/>
    <property type="match status" value="2"/>
</dbReference>
<dbReference type="InterPro" id="IPR043182">
    <property type="entry name" value="PAIRED_DNA-bd_dom"/>
</dbReference>
<keyword evidence="3" id="KW-0563">Paired box</keyword>
<comment type="subcellular location">
    <subcellularLocation>
        <location evidence="1">Nucleus</location>
    </subcellularLocation>
</comment>
<evidence type="ECO:0000256" key="2">
    <source>
        <dbReference type="ARBA" id="ARBA00022473"/>
    </source>
</evidence>
<dbReference type="InterPro" id="IPR036388">
    <property type="entry name" value="WH-like_DNA-bd_sf"/>
</dbReference>